<organism evidence="2 3">
    <name type="scientific">Portunus trituberculatus</name>
    <name type="common">Swimming crab</name>
    <name type="synonym">Neptunus trituberculatus</name>
    <dbReference type="NCBI Taxonomy" id="210409"/>
    <lineage>
        <taxon>Eukaryota</taxon>
        <taxon>Metazoa</taxon>
        <taxon>Ecdysozoa</taxon>
        <taxon>Arthropoda</taxon>
        <taxon>Crustacea</taxon>
        <taxon>Multicrustacea</taxon>
        <taxon>Malacostraca</taxon>
        <taxon>Eumalacostraca</taxon>
        <taxon>Eucarida</taxon>
        <taxon>Decapoda</taxon>
        <taxon>Pleocyemata</taxon>
        <taxon>Brachyura</taxon>
        <taxon>Eubrachyura</taxon>
        <taxon>Portunoidea</taxon>
        <taxon>Portunidae</taxon>
        <taxon>Portuninae</taxon>
        <taxon>Portunus</taxon>
    </lineage>
</organism>
<proteinExistence type="predicted"/>
<accession>A0A5B7GE18</accession>
<reference evidence="2 3" key="1">
    <citation type="submission" date="2019-05" db="EMBL/GenBank/DDBJ databases">
        <title>Another draft genome of Portunus trituberculatus and its Hox gene families provides insights of decapod evolution.</title>
        <authorList>
            <person name="Jeong J.-H."/>
            <person name="Song I."/>
            <person name="Kim S."/>
            <person name="Choi T."/>
            <person name="Kim D."/>
            <person name="Ryu S."/>
            <person name="Kim W."/>
        </authorList>
    </citation>
    <scope>NUCLEOTIDE SEQUENCE [LARGE SCALE GENOMIC DNA]</scope>
    <source>
        <tissue evidence="2">Muscle</tissue>
    </source>
</reference>
<protein>
    <submittedName>
        <fullName evidence="2">Uncharacterized protein</fullName>
    </submittedName>
</protein>
<keyword evidence="3" id="KW-1185">Reference proteome</keyword>
<gene>
    <name evidence="2" type="ORF">E2C01_049473</name>
</gene>
<dbReference type="EMBL" id="VSRR010013261">
    <property type="protein sequence ID" value="MPC55533.1"/>
    <property type="molecule type" value="Genomic_DNA"/>
</dbReference>
<comment type="caution">
    <text evidence="2">The sequence shown here is derived from an EMBL/GenBank/DDBJ whole genome shotgun (WGS) entry which is preliminary data.</text>
</comment>
<feature type="region of interest" description="Disordered" evidence="1">
    <location>
        <begin position="1"/>
        <end position="29"/>
    </location>
</feature>
<dbReference type="Proteomes" id="UP000324222">
    <property type="component" value="Unassembled WGS sequence"/>
</dbReference>
<evidence type="ECO:0000313" key="2">
    <source>
        <dbReference type="EMBL" id="MPC55533.1"/>
    </source>
</evidence>
<evidence type="ECO:0000313" key="3">
    <source>
        <dbReference type="Proteomes" id="UP000324222"/>
    </source>
</evidence>
<dbReference type="AlphaFoldDB" id="A0A5B7GE18"/>
<name>A0A5B7GE18_PORTR</name>
<evidence type="ECO:0000256" key="1">
    <source>
        <dbReference type="SAM" id="MobiDB-lite"/>
    </source>
</evidence>
<sequence length="86" mass="9178">MPAVPPAAGLSGRRCQHVPVAAPPGESQSSFDVPWKIYRRVGQAADPARRTINKSHHEAHGQCSCRAPPRRPLCVGAVPPTLILPV</sequence>